<sequence length="368" mass="40634">MKIKQDLIQQDVLDEYIIDLDWSLSGDYLAAVTGSGQVALRNMKSDGHWIELGRHKHGINSMQWHPYEALLASAGHDGKLTLWDISLMSEAWSQDLGGWIDCLSWSSLGYYLASSSGKNLSIWSYSGKHEQFWLNPKSSISDIEWSPDGRFIASTAKGGITIRGYGHLETTQLLEWHGFPVKIAWQPNGKHIAMGDEEAVHFWEVETGMHHPLFGYNSKVSKMSWSSDGSYLATNDRENLVIWDCGRKKSDNEELFPLVDLISKESLVGPGCRAPILLKQHAGAIKSLVFQKKGGLLASGDERGEVHIWNLKISKAPVESISLGYPISKIAWSPDGQGMAVGGTEGTVSIFSFDLTEKAGASVSLKEL</sequence>
<dbReference type="KEGG" id="nli:G3M70_11760"/>
<dbReference type="SUPFAM" id="SSF50998">
    <property type="entry name" value="Quinoprotein alcohol dehydrogenase-like"/>
    <property type="match status" value="1"/>
</dbReference>
<dbReference type="PROSITE" id="PS50082">
    <property type="entry name" value="WD_REPEATS_2"/>
    <property type="match status" value="2"/>
</dbReference>
<dbReference type="PROSITE" id="PS50294">
    <property type="entry name" value="WD_REPEATS_REGION"/>
    <property type="match status" value="2"/>
</dbReference>
<name>A0A7T0G118_9BACT</name>
<evidence type="ECO:0000256" key="2">
    <source>
        <dbReference type="ARBA" id="ARBA00022737"/>
    </source>
</evidence>
<feature type="repeat" description="WD" evidence="3">
    <location>
        <begin position="52"/>
        <end position="86"/>
    </location>
</feature>
<dbReference type="PANTHER" id="PTHR19879:SF9">
    <property type="entry name" value="TRANSCRIPTION INITIATION FACTOR TFIID SUBUNIT 5"/>
    <property type="match status" value="1"/>
</dbReference>
<dbReference type="PROSITE" id="PS00678">
    <property type="entry name" value="WD_REPEATS_1"/>
    <property type="match status" value="1"/>
</dbReference>
<dbReference type="SMART" id="SM00320">
    <property type="entry name" value="WD40"/>
    <property type="match status" value="8"/>
</dbReference>
<feature type="repeat" description="WD" evidence="3">
    <location>
        <begin position="278"/>
        <end position="319"/>
    </location>
</feature>
<proteinExistence type="predicted"/>
<accession>A0A7T0G118</accession>
<dbReference type="Gene3D" id="2.130.10.10">
    <property type="entry name" value="YVTN repeat-like/Quinoprotein amine dehydrogenase"/>
    <property type="match status" value="3"/>
</dbReference>
<organism evidence="4 5">
    <name type="scientific">Candidatus Nitronauta litoralis</name>
    <dbReference type="NCBI Taxonomy" id="2705533"/>
    <lineage>
        <taxon>Bacteria</taxon>
        <taxon>Pseudomonadati</taxon>
        <taxon>Nitrospinota/Tectimicrobiota group</taxon>
        <taxon>Nitrospinota</taxon>
        <taxon>Nitrospinia</taxon>
        <taxon>Nitrospinales</taxon>
        <taxon>Nitrospinaceae</taxon>
        <taxon>Candidatus Nitronauta</taxon>
    </lineage>
</organism>
<keyword evidence="2" id="KW-0677">Repeat</keyword>
<dbReference type="Proteomes" id="UP000594688">
    <property type="component" value="Chromosome"/>
</dbReference>
<reference evidence="4 5" key="1">
    <citation type="submission" date="2020-02" db="EMBL/GenBank/DDBJ databases">
        <title>Genomic and physiological characterization of two novel Nitrospinaceae genera.</title>
        <authorList>
            <person name="Mueller A.J."/>
            <person name="Jung M.-Y."/>
            <person name="Strachan C.R."/>
            <person name="Herbold C.W."/>
            <person name="Kirkegaard R.H."/>
            <person name="Daims H."/>
        </authorList>
    </citation>
    <scope>NUCLEOTIDE SEQUENCE [LARGE SCALE GENOMIC DNA]</scope>
    <source>
        <strain evidence="4">EB</strain>
    </source>
</reference>
<evidence type="ECO:0000256" key="1">
    <source>
        <dbReference type="ARBA" id="ARBA00022574"/>
    </source>
</evidence>
<gene>
    <name evidence="4" type="ORF">G3M70_11760</name>
</gene>
<dbReference type="InterPro" id="IPR015943">
    <property type="entry name" value="WD40/YVTN_repeat-like_dom_sf"/>
</dbReference>
<evidence type="ECO:0000313" key="4">
    <source>
        <dbReference type="EMBL" id="QPJ62508.1"/>
    </source>
</evidence>
<dbReference type="PANTHER" id="PTHR19879">
    <property type="entry name" value="TRANSCRIPTION INITIATION FACTOR TFIID"/>
    <property type="match status" value="1"/>
</dbReference>
<dbReference type="InterPro" id="IPR019775">
    <property type="entry name" value="WD40_repeat_CS"/>
</dbReference>
<dbReference type="EMBL" id="CP048685">
    <property type="protein sequence ID" value="QPJ62508.1"/>
    <property type="molecule type" value="Genomic_DNA"/>
</dbReference>
<evidence type="ECO:0000256" key="3">
    <source>
        <dbReference type="PROSITE-ProRule" id="PRU00221"/>
    </source>
</evidence>
<dbReference type="AlphaFoldDB" id="A0A7T0G118"/>
<evidence type="ECO:0000313" key="5">
    <source>
        <dbReference type="Proteomes" id="UP000594688"/>
    </source>
</evidence>
<keyword evidence="1 3" id="KW-0853">WD repeat</keyword>
<dbReference type="InterPro" id="IPR001680">
    <property type="entry name" value="WD40_rpt"/>
</dbReference>
<dbReference type="InterPro" id="IPR011047">
    <property type="entry name" value="Quinoprotein_ADH-like_sf"/>
</dbReference>
<protein>
    <submittedName>
        <fullName evidence="4">WD40 repeat domain-containing protein</fullName>
    </submittedName>
</protein>
<dbReference type="Pfam" id="PF00400">
    <property type="entry name" value="WD40"/>
    <property type="match status" value="6"/>
</dbReference>